<sequence>MRFMHFDLMHYELSDCTTMSTDELVLQNLVYHEQLIVQISEFDHIPPALKQQQSRLKRLKRDAVNLERQVKSLEAQTQRTKTEHEGLSSSTKRRFVANVAGAAGRKDKFEARVSEKGRCGRGPQN</sequence>
<protein>
    <submittedName>
        <fullName evidence="2">Uncharacterized protein</fullName>
    </submittedName>
</protein>
<evidence type="ECO:0000256" key="1">
    <source>
        <dbReference type="SAM" id="MobiDB-lite"/>
    </source>
</evidence>
<feature type="compositionally biased region" description="Basic and acidic residues" evidence="1">
    <location>
        <begin position="105"/>
        <end position="118"/>
    </location>
</feature>
<dbReference type="EMBL" id="JAWWNJ010000057">
    <property type="protein sequence ID" value="KAK7014227.1"/>
    <property type="molecule type" value="Genomic_DNA"/>
</dbReference>
<accession>A0AAW0AQ37</accession>
<gene>
    <name evidence="2" type="ORF">R3P38DRAFT_2720030</name>
</gene>
<feature type="region of interest" description="Disordered" evidence="1">
    <location>
        <begin position="74"/>
        <end position="93"/>
    </location>
</feature>
<proteinExistence type="predicted"/>
<evidence type="ECO:0000313" key="3">
    <source>
        <dbReference type="Proteomes" id="UP001362999"/>
    </source>
</evidence>
<dbReference type="AlphaFoldDB" id="A0AAW0AQ37"/>
<dbReference type="Proteomes" id="UP001362999">
    <property type="component" value="Unassembled WGS sequence"/>
</dbReference>
<name>A0AAW0AQ37_9AGAR</name>
<feature type="region of interest" description="Disordered" evidence="1">
    <location>
        <begin position="105"/>
        <end position="125"/>
    </location>
</feature>
<organism evidence="2 3">
    <name type="scientific">Favolaschia claudopus</name>
    <dbReference type="NCBI Taxonomy" id="2862362"/>
    <lineage>
        <taxon>Eukaryota</taxon>
        <taxon>Fungi</taxon>
        <taxon>Dikarya</taxon>
        <taxon>Basidiomycota</taxon>
        <taxon>Agaricomycotina</taxon>
        <taxon>Agaricomycetes</taxon>
        <taxon>Agaricomycetidae</taxon>
        <taxon>Agaricales</taxon>
        <taxon>Marasmiineae</taxon>
        <taxon>Mycenaceae</taxon>
        <taxon>Favolaschia</taxon>
    </lineage>
</organism>
<comment type="caution">
    <text evidence="2">The sequence shown here is derived from an EMBL/GenBank/DDBJ whole genome shotgun (WGS) entry which is preliminary data.</text>
</comment>
<evidence type="ECO:0000313" key="2">
    <source>
        <dbReference type="EMBL" id="KAK7014227.1"/>
    </source>
</evidence>
<keyword evidence="3" id="KW-1185">Reference proteome</keyword>
<reference evidence="2 3" key="1">
    <citation type="journal article" date="2024" name="J Genomics">
        <title>Draft genome sequencing and assembly of Favolaschia claudopus CIRM-BRFM 2984 isolated from oak limbs.</title>
        <authorList>
            <person name="Navarro D."/>
            <person name="Drula E."/>
            <person name="Chaduli D."/>
            <person name="Cazenave R."/>
            <person name="Ahrendt S."/>
            <person name="Wang J."/>
            <person name="Lipzen A."/>
            <person name="Daum C."/>
            <person name="Barry K."/>
            <person name="Grigoriev I.V."/>
            <person name="Favel A."/>
            <person name="Rosso M.N."/>
            <person name="Martin F."/>
        </authorList>
    </citation>
    <scope>NUCLEOTIDE SEQUENCE [LARGE SCALE GENOMIC DNA]</scope>
    <source>
        <strain evidence="2 3">CIRM-BRFM 2984</strain>
    </source>
</reference>